<dbReference type="InterPro" id="IPR027359">
    <property type="entry name" value="Volt_channel_dom_sf"/>
</dbReference>
<evidence type="ECO:0000259" key="7">
    <source>
        <dbReference type="Pfam" id="PF00520"/>
    </source>
</evidence>
<reference evidence="8" key="1">
    <citation type="submission" date="2020-02" db="EMBL/GenBank/DDBJ databases">
        <authorList>
            <person name="Meier V. D."/>
        </authorList>
    </citation>
    <scope>NUCLEOTIDE SEQUENCE</scope>
    <source>
        <strain evidence="8">AVDCRST_MAG46</strain>
    </source>
</reference>
<evidence type="ECO:0000256" key="3">
    <source>
        <dbReference type="ARBA" id="ARBA00022989"/>
    </source>
</evidence>
<evidence type="ECO:0000256" key="5">
    <source>
        <dbReference type="SAM" id="MobiDB-lite"/>
    </source>
</evidence>
<feature type="transmembrane region" description="Helical" evidence="6">
    <location>
        <begin position="43"/>
        <end position="64"/>
    </location>
</feature>
<keyword evidence="3 6" id="KW-1133">Transmembrane helix</keyword>
<dbReference type="InterPro" id="IPR005821">
    <property type="entry name" value="Ion_trans_dom"/>
</dbReference>
<evidence type="ECO:0000256" key="2">
    <source>
        <dbReference type="ARBA" id="ARBA00022692"/>
    </source>
</evidence>
<name>A0A6J4M1J4_9ACTN</name>
<feature type="domain" description="Ion transport" evidence="7">
    <location>
        <begin position="9"/>
        <end position="86"/>
    </location>
</feature>
<dbReference type="SUPFAM" id="SSF81324">
    <property type="entry name" value="Voltage-gated potassium channels"/>
    <property type="match status" value="1"/>
</dbReference>
<evidence type="ECO:0000313" key="8">
    <source>
        <dbReference type="EMBL" id="CAA9347319.1"/>
    </source>
</evidence>
<dbReference type="Gene3D" id="1.20.120.350">
    <property type="entry name" value="Voltage-gated potassium channels. Chain C"/>
    <property type="match status" value="1"/>
</dbReference>
<comment type="subcellular location">
    <subcellularLocation>
        <location evidence="1">Membrane</location>
        <topology evidence="1">Multi-pass membrane protein</topology>
    </subcellularLocation>
</comment>
<protein>
    <recommendedName>
        <fullName evidence="7">Ion transport domain-containing protein</fullName>
    </recommendedName>
</protein>
<feature type="transmembrane region" description="Helical" evidence="6">
    <location>
        <begin position="84"/>
        <end position="104"/>
    </location>
</feature>
<gene>
    <name evidence="8" type="ORF">AVDCRST_MAG46-2358</name>
</gene>
<dbReference type="GO" id="GO:0005216">
    <property type="term" value="F:monoatomic ion channel activity"/>
    <property type="evidence" value="ECO:0007669"/>
    <property type="project" value="InterPro"/>
</dbReference>
<feature type="compositionally biased region" description="Basic and acidic residues" evidence="5">
    <location>
        <begin position="252"/>
        <end position="267"/>
    </location>
</feature>
<feature type="transmembrane region" description="Helical" evidence="6">
    <location>
        <begin position="13"/>
        <end position="31"/>
    </location>
</feature>
<dbReference type="Pfam" id="PF00520">
    <property type="entry name" value="Ion_trans"/>
    <property type="match status" value="1"/>
</dbReference>
<dbReference type="AlphaFoldDB" id="A0A6J4M1J4"/>
<evidence type="ECO:0000256" key="6">
    <source>
        <dbReference type="SAM" id="Phobius"/>
    </source>
</evidence>
<accession>A0A6J4M1J4</accession>
<dbReference type="EMBL" id="CADCUD010000161">
    <property type="protein sequence ID" value="CAA9347319.1"/>
    <property type="molecule type" value="Genomic_DNA"/>
</dbReference>
<sequence length="267" mass="29830">MTEDVRRSPVVDWLVIGLAMLSVVLVAYSAFGDLQGQQRMVFFYIDCGICALFLAEFLWSWHGAGWKRHFLVRNWYDLLGMIPVAHPSFLDGGWTGLLWVLVVLARIGRAADRVVGERVTAALTQRATLALVGAIRQPLTVAVLDDVADVLQSGHYSRNLAAALLENQSELTVMIREKLEQDRLTGRVSLVPFHESLIDTVTETTLRVVFAVLADPRTDELIADVLRENIEQLREQVRAKAYGSGQGQTAFRPRDDIPGLVPRRPEL</sequence>
<dbReference type="GO" id="GO:0016020">
    <property type="term" value="C:membrane"/>
    <property type="evidence" value="ECO:0007669"/>
    <property type="project" value="UniProtKB-SubCell"/>
</dbReference>
<evidence type="ECO:0000256" key="1">
    <source>
        <dbReference type="ARBA" id="ARBA00004141"/>
    </source>
</evidence>
<evidence type="ECO:0000256" key="4">
    <source>
        <dbReference type="ARBA" id="ARBA00023136"/>
    </source>
</evidence>
<organism evidence="8">
    <name type="scientific">uncultured Nocardioidaceae bacterium</name>
    <dbReference type="NCBI Taxonomy" id="253824"/>
    <lineage>
        <taxon>Bacteria</taxon>
        <taxon>Bacillati</taxon>
        <taxon>Actinomycetota</taxon>
        <taxon>Actinomycetes</taxon>
        <taxon>Propionibacteriales</taxon>
        <taxon>Nocardioidaceae</taxon>
        <taxon>environmental samples</taxon>
    </lineage>
</organism>
<keyword evidence="2 6" id="KW-0812">Transmembrane</keyword>
<feature type="region of interest" description="Disordered" evidence="5">
    <location>
        <begin position="244"/>
        <end position="267"/>
    </location>
</feature>
<keyword evidence="4 6" id="KW-0472">Membrane</keyword>
<proteinExistence type="predicted"/>